<evidence type="ECO:0000256" key="8">
    <source>
        <dbReference type="ARBA" id="ARBA00049348"/>
    </source>
</evidence>
<dbReference type="FunFam" id="1.10.10.10:FF:000214">
    <property type="entry name" value="Methylated-DNA--protein-cysteine methyltransferase"/>
    <property type="match status" value="1"/>
</dbReference>
<dbReference type="CDD" id="cd06445">
    <property type="entry name" value="ATase"/>
    <property type="match status" value="1"/>
</dbReference>
<evidence type="ECO:0000256" key="7">
    <source>
        <dbReference type="ARBA" id="ARBA00023204"/>
    </source>
</evidence>
<dbReference type="Gene3D" id="3.30.160.70">
    <property type="entry name" value="Methylated DNA-protein cysteine methyltransferase domain"/>
    <property type="match status" value="1"/>
</dbReference>
<dbReference type="AlphaFoldDB" id="A0A7C2ACP3"/>
<dbReference type="PANTHER" id="PTHR10815:SF14">
    <property type="entry name" value="BIFUNCTIONAL TRANSCRIPTIONAL ACTIVATOR_DNA REPAIR ENZYME ADA"/>
    <property type="match status" value="1"/>
</dbReference>
<dbReference type="InterPro" id="IPR001497">
    <property type="entry name" value="MethylDNA_cys_MeTrfase_AS"/>
</dbReference>
<proteinExistence type="inferred from homology"/>
<comment type="catalytic activity">
    <reaction evidence="1">
        <text>a 4-O-methyl-thymidine in DNA + L-cysteinyl-[protein] = a thymidine in DNA + S-methyl-L-cysteinyl-[protein]</text>
        <dbReference type="Rhea" id="RHEA:53428"/>
        <dbReference type="Rhea" id="RHEA-COMP:10131"/>
        <dbReference type="Rhea" id="RHEA-COMP:10132"/>
        <dbReference type="Rhea" id="RHEA-COMP:13555"/>
        <dbReference type="Rhea" id="RHEA-COMP:13556"/>
        <dbReference type="ChEBI" id="CHEBI:29950"/>
        <dbReference type="ChEBI" id="CHEBI:82612"/>
        <dbReference type="ChEBI" id="CHEBI:137386"/>
        <dbReference type="ChEBI" id="CHEBI:137387"/>
        <dbReference type="EC" id="2.1.1.63"/>
    </reaction>
</comment>
<dbReference type="Proteomes" id="UP000886384">
    <property type="component" value="Unassembled WGS sequence"/>
</dbReference>
<comment type="similarity">
    <text evidence="2">Belongs to the MGMT family.</text>
</comment>
<comment type="caution">
    <text evidence="11">The sequence shown here is derived from an EMBL/GenBank/DDBJ whole genome shotgun (WGS) entry which is preliminary data.</text>
</comment>
<keyword evidence="7" id="KW-0234">DNA repair</keyword>
<accession>A0A7C2ACP3</accession>
<keyword evidence="4 11" id="KW-0489">Methyltransferase</keyword>
<sequence length="168" mass="18941">MIFSTIKSPLGYIQVAITSHGIASVSFSDSESAAMVALLKRYPHAEEQHENKDLRMILQQISDKISCPDTCFNFRLDIRGTHFQQQVWQSILTIPCGQTRSYSDVAVDIGYPLSARAVAMACAANTLALLIPCHRVVRRDGSLSGYRWGQERKRFLLQREQQYISNCS</sequence>
<dbReference type="GO" id="GO:0006281">
    <property type="term" value="P:DNA repair"/>
    <property type="evidence" value="ECO:0007669"/>
    <property type="project" value="UniProtKB-KW"/>
</dbReference>
<evidence type="ECO:0000256" key="1">
    <source>
        <dbReference type="ARBA" id="ARBA00001286"/>
    </source>
</evidence>
<protein>
    <recommendedName>
        <fullName evidence="3">methylated-DNA--[protein]-cysteine S-methyltransferase</fullName>
        <ecNumber evidence="3">2.1.1.63</ecNumber>
    </recommendedName>
</protein>
<dbReference type="PROSITE" id="PS00374">
    <property type="entry name" value="MGMT"/>
    <property type="match status" value="1"/>
</dbReference>
<evidence type="ECO:0000256" key="2">
    <source>
        <dbReference type="ARBA" id="ARBA00008711"/>
    </source>
</evidence>
<evidence type="ECO:0000259" key="9">
    <source>
        <dbReference type="Pfam" id="PF01035"/>
    </source>
</evidence>
<name>A0A7C2ACP3_9GAMM</name>
<dbReference type="Gene3D" id="1.10.10.10">
    <property type="entry name" value="Winged helix-like DNA-binding domain superfamily/Winged helix DNA-binding domain"/>
    <property type="match status" value="1"/>
</dbReference>
<organism evidence="11">
    <name type="scientific">Methylophaga aminisulfidivorans</name>
    <dbReference type="NCBI Taxonomy" id="230105"/>
    <lineage>
        <taxon>Bacteria</taxon>
        <taxon>Pseudomonadati</taxon>
        <taxon>Pseudomonadota</taxon>
        <taxon>Gammaproteobacteria</taxon>
        <taxon>Thiotrichales</taxon>
        <taxon>Piscirickettsiaceae</taxon>
        <taxon>Methylophaga</taxon>
    </lineage>
</organism>
<evidence type="ECO:0000256" key="4">
    <source>
        <dbReference type="ARBA" id="ARBA00022603"/>
    </source>
</evidence>
<dbReference type="Pfam" id="PF01035">
    <property type="entry name" value="DNA_binding_1"/>
    <property type="match status" value="1"/>
</dbReference>
<gene>
    <name evidence="11" type="ORF">ENI26_12710</name>
</gene>
<dbReference type="SUPFAM" id="SSF53155">
    <property type="entry name" value="Methylated DNA-protein cysteine methyltransferase domain"/>
    <property type="match status" value="1"/>
</dbReference>
<dbReference type="InterPro" id="IPR008332">
    <property type="entry name" value="MethylG_MeTrfase_N"/>
</dbReference>
<dbReference type="EMBL" id="DRHY01000295">
    <property type="protein sequence ID" value="HEC75213.1"/>
    <property type="molecule type" value="Genomic_DNA"/>
</dbReference>
<keyword evidence="6" id="KW-0227">DNA damage</keyword>
<dbReference type="NCBIfam" id="TIGR00589">
    <property type="entry name" value="ogt"/>
    <property type="match status" value="1"/>
</dbReference>
<dbReference type="SUPFAM" id="SSF46767">
    <property type="entry name" value="Methylated DNA-protein cysteine methyltransferase, C-terminal domain"/>
    <property type="match status" value="1"/>
</dbReference>
<feature type="domain" description="Methylated-DNA-[protein]-cysteine S-methyltransferase DNA binding" evidence="9">
    <location>
        <begin position="83"/>
        <end position="161"/>
    </location>
</feature>
<dbReference type="InterPro" id="IPR036631">
    <property type="entry name" value="MGMT_N_sf"/>
</dbReference>
<evidence type="ECO:0000313" key="11">
    <source>
        <dbReference type="EMBL" id="HEC75213.1"/>
    </source>
</evidence>
<keyword evidence="5 11" id="KW-0808">Transferase</keyword>
<dbReference type="GO" id="GO:0003908">
    <property type="term" value="F:methylated-DNA-[protein]-cysteine S-methyltransferase activity"/>
    <property type="evidence" value="ECO:0007669"/>
    <property type="project" value="UniProtKB-EC"/>
</dbReference>
<dbReference type="GO" id="GO:0032259">
    <property type="term" value="P:methylation"/>
    <property type="evidence" value="ECO:0007669"/>
    <property type="project" value="UniProtKB-KW"/>
</dbReference>
<dbReference type="InterPro" id="IPR014048">
    <property type="entry name" value="MethylDNA_cys_MeTrfase_DNA-bd"/>
</dbReference>
<dbReference type="PANTHER" id="PTHR10815">
    <property type="entry name" value="METHYLATED-DNA--PROTEIN-CYSTEINE METHYLTRANSFERASE"/>
    <property type="match status" value="1"/>
</dbReference>
<dbReference type="EC" id="2.1.1.63" evidence="3"/>
<evidence type="ECO:0000259" key="10">
    <source>
        <dbReference type="Pfam" id="PF02870"/>
    </source>
</evidence>
<feature type="domain" description="Methylguanine DNA methyltransferase ribonuclease-like" evidence="10">
    <location>
        <begin position="1"/>
        <end position="65"/>
    </location>
</feature>
<dbReference type="Pfam" id="PF02870">
    <property type="entry name" value="Methyltransf_1N"/>
    <property type="match status" value="1"/>
</dbReference>
<evidence type="ECO:0000256" key="3">
    <source>
        <dbReference type="ARBA" id="ARBA00011918"/>
    </source>
</evidence>
<dbReference type="InterPro" id="IPR036217">
    <property type="entry name" value="MethylDNA_cys_MeTrfase_DNAb"/>
</dbReference>
<reference evidence="11" key="1">
    <citation type="journal article" date="2020" name="mSystems">
        <title>Genome- and Community-Level Interaction Insights into Carbon Utilization and Element Cycling Functions of Hydrothermarchaeota in Hydrothermal Sediment.</title>
        <authorList>
            <person name="Zhou Z."/>
            <person name="Liu Y."/>
            <person name="Xu W."/>
            <person name="Pan J."/>
            <person name="Luo Z.H."/>
            <person name="Li M."/>
        </authorList>
    </citation>
    <scope>NUCLEOTIDE SEQUENCE [LARGE SCALE GENOMIC DNA]</scope>
    <source>
        <strain evidence="11">HyVt-380</strain>
    </source>
</reference>
<comment type="catalytic activity">
    <reaction evidence="8">
        <text>a 6-O-methyl-2'-deoxyguanosine in DNA + L-cysteinyl-[protein] = S-methyl-L-cysteinyl-[protein] + a 2'-deoxyguanosine in DNA</text>
        <dbReference type="Rhea" id="RHEA:24000"/>
        <dbReference type="Rhea" id="RHEA-COMP:10131"/>
        <dbReference type="Rhea" id="RHEA-COMP:10132"/>
        <dbReference type="Rhea" id="RHEA-COMP:11367"/>
        <dbReference type="Rhea" id="RHEA-COMP:11368"/>
        <dbReference type="ChEBI" id="CHEBI:29950"/>
        <dbReference type="ChEBI" id="CHEBI:82612"/>
        <dbReference type="ChEBI" id="CHEBI:85445"/>
        <dbReference type="ChEBI" id="CHEBI:85448"/>
        <dbReference type="EC" id="2.1.1.63"/>
    </reaction>
</comment>
<evidence type="ECO:0000256" key="5">
    <source>
        <dbReference type="ARBA" id="ARBA00022679"/>
    </source>
</evidence>
<evidence type="ECO:0000256" key="6">
    <source>
        <dbReference type="ARBA" id="ARBA00022763"/>
    </source>
</evidence>
<dbReference type="InterPro" id="IPR036388">
    <property type="entry name" value="WH-like_DNA-bd_sf"/>
</dbReference>